<proteinExistence type="predicted"/>
<accession>A0A679JWA6</accession>
<reference evidence="1" key="1">
    <citation type="submission" date="2019-12" db="EMBL/GenBank/DDBJ databases">
        <authorList>
            <person name="Cremers G."/>
        </authorList>
    </citation>
    <scope>NUCLEOTIDE SEQUENCE</scope>
    <source>
        <strain evidence="1">Mbul2</strain>
        <plasmid evidence="1">1</plasmid>
    </source>
</reference>
<evidence type="ECO:0000313" key="1">
    <source>
        <dbReference type="EMBL" id="CAA2138913.1"/>
    </source>
</evidence>
<organism evidence="1">
    <name type="scientific">Methylobacterium bullatum</name>
    <dbReference type="NCBI Taxonomy" id="570505"/>
    <lineage>
        <taxon>Bacteria</taxon>
        <taxon>Pseudomonadati</taxon>
        <taxon>Pseudomonadota</taxon>
        <taxon>Alphaproteobacteria</taxon>
        <taxon>Hyphomicrobiales</taxon>
        <taxon>Methylobacteriaceae</taxon>
        <taxon>Methylobacterium</taxon>
    </lineage>
</organism>
<gene>
    <name evidence="1" type="ORF">MBLL_01365</name>
</gene>
<dbReference type="AlphaFoldDB" id="A0A679JWA6"/>
<name>A0A679JWA6_9HYPH</name>
<dbReference type="RefSeq" id="WP_422395338.1">
    <property type="nucleotide sequence ID" value="NZ_LR743510.1"/>
</dbReference>
<keyword evidence="1" id="KW-0614">Plasmid</keyword>
<dbReference type="EMBL" id="LR743510">
    <property type="protein sequence ID" value="CAA2138913.1"/>
    <property type="molecule type" value="Genomic_DNA"/>
</dbReference>
<sequence>MSKALEPRGDFDAEALRRLARASRDAGLSRWHIAGDLVVPDTVTVSPLRSHASELKAVETAWQFMRDNRLGDMIFASHEDIPD</sequence>
<geneLocation type="plasmid" evidence="1">
    <name>1</name>
</geneLocation>
<protein>
    <submittedName>
        <fullName evidence="1">Uncharacterized protein</fullName>
    </submittedName>
</protein>